<evidence type="ECO:0000256" key="1">
    <source>
        <dbReference type="SAM" id="Phobius"/>
    </source>
</evidence>
<protein>
    <recommendedName>
        <fullName evidence="4">Glycosyltransferase RgtA/B/C/D-like domain-containing protein</fullName>
    </recommendedName>
</protein>
<dbReference type="Proteomes" id="UP001359308">
    <property type="component" value="Chromosome"/>
</dbReference>
<feature type="transmembrane region" description="Helical" evidence="1">
    <location>
        <begin position="133"/>
        <end position="156"/>
    </location>
</feature>
<keyword evidence="3" id="KW-1185">Reference proteome</keyword>
<dbReference type="RefSeq" id="WP_198322590.1">
    <property type="nucleotide sequence ID" value="NZ_CP104311.1"/>
</dbReference>
<dbReference type="EMBL" id="CP104311">
    <property type="protein sequence ID" value="WWF01713.1"/>
    <property type="molecule type" value="Genomic_DNA"/>
</dbReference>
<sequence>MLFGVLCFGTLSNIYYILPLLHLNLANGGESKDDVKTILFRIVSAWGCGFALGYLSMLAILYLATGQLGLELAEWRQPHFVHSAKDIAANIDRSAAYFLSHIRIIFSDDIRTYILLAAIAIQFLRNKNKRHNIIAIISLAIIAAHYVIILPAGIVYSTRTAMATWSGIICLAFMTSSPEGTKWLWLSPLAVLLIFSFAKQNESALAWYATITNYWKTALLESTPLPPHQYNGLVFFSNDEEVGASVDMISTRYGVQQGMGFERLNRSKSWKPVAFEAGFEKVIICNDVKSDYCIDVRRRHEENTRCGDGLYCFYGVTEDGFLMAGLNVSGSVKEYSPPPNW</sequence>
<evidence type="ECO:0008006" key="4">
    <source>
        <dbReference type="Google" id="ProtNLM"/>
    </source>
</evidence>
<name>A0ABZ2F631_METCP</name>
<keyword evidence="1" id="KW-0472">Membrane</keyword>
<evidence type="ECO:0000313" key="3">
    <source>
        <dbReference type="Proteomes" id="UP001359308"/>
    </source>
</evidence>
<feature type="transmembrane region" description="Helical" evidence="1">
    <location>
        <begin position="38"/>
        <end position="64"/>
    </location>
</feature>
<accession>A0ABZ2F631</accession>
<gene>
    <name evidence="2" type="ORF">N4J17_14785</name>
</gene>
<evidence type="ECO:0000313" key="2">
    <source>
        <dbReference type="EMBL" id="WWF01713.1"/>
    </source>
</evidence>
<reference evidence="2 3" key="1">
    <citation type="submission" date="2022-09" db="EMBL/GenBank/DDBJ databases">
        <authorList>
            <person name="Giprobiosintez L."/>
        </authorList>
    </citation>
    <scope>NUCLEOTIDE SEQUENCE [LARGE SCALE GENOMIC DNA]</scope>
    <source>
        <strain evidence="3">VKPM-B-12549 (GBS-15)</strain>
    </source>
</reference>
<keyword evidence="1" id="KW-0812">Transmembrane</keyword>
<keyword evidence="1" id="KW-1133">Transmembrane helix</keyword>
<proteinExistence type="predicted"/>
<organism evidence="2 3">
    <name type="scientific">Methylococcus capsulatus</name>
    <dbReference type="NCBI Taxonomy" id="414"/>
    <lineage>
        <taxon>Bacteria</taxon>
        <taxon>Pseudomonadati</taxon>
        <taxon>Pseudomonadota</taxon>
        <taxon>Gammaproteobacteria</taxon>
        <taxon>Methylococcales</taxon>
        <taxon>Methylococcaceae</taxon>
        <taxon>Methylococcus</taxon>
    </lineage>
</organism>